<sequence>MQFIAYFVALALYSTTAASAVVLDERLLTKTKTKTTTTTSTPTPTTSTPIPSATLWGQCGGATWPLASPRACEPP</sequence>
<comment type="caution">
    <text evidence="3">The sequence shown here is derived from an EMBL/GenBank/DDBJ whole genome shotgun (WGS) entry which is preliminary data.</text>
</comment>
<organism evidence="3 4">
    <name type="scientific">Psilocybe cf. subviscida</name>
    <dbReference type="NCBI Taxonomy" id="2480587"/>
    <lineage>
        <taxon>Eukaryota</taxon>
        <taxon>Fungi</taxon>
        <taxon>Dikarya</taxon>
        <taxon>Basidiomycota</taxon>
        <taxon>Agaricomycotina</taxon>
        <taxon>Agaricomycetes</taxon>
        <taxon>Agaricomycetidae</taxon>
        <taxon>Agaricales</taxon>
        <taxon>Agaricineae</taxon>
        <taxon>Strophariaceae</taxon>
        <taxon>Psilocybe</taxon>
    </lineage>
</organism>
<evidence type="ECO:0008006" key="5">
    <source>
        <dbReference type="Google" id="ProtNLM"/>
    </source>
</evidence>
<proteinExistence type="predicted"/>
<evidence type="ECO:0000313" key="3">
    <source>
        <dbReference type="EMBL" id="KAF5310538.1"/>
    </source>
</evidence>
<dbReference type="Proteomes" id="UP000567179">
    <property type="component" value="Unassembled WGS sequence"/>
</dbReference>
<protein>
    <recommendedName>
        <fullName evidence="5">CBM1 domain-containing protein</fullName>
    </recommendedName>
</protein>
<reference evidence="3 4" key="1">
    <citation type="journal article" date="2020" name="ISME J.">
        <title>Uncovering the hidden diversity of litter-decomposition mechanisms in mushroom-forming fungi.</title>
        <authorList>
            <person name="Floudas D."/>
            <person name="Bentzer J."/>
            <person name="Ahren D."/>
            <person name="Johansson T."/>
            <person name="Persson P."/>
            <person name="Tunlid A."/>
        </authorList>
    </citation>
    <scope>NUCLEOTIDE SEQUENCE [LARGE SCALE GENOMIC DNA]</scope>
    <source>
        <strain evidence="3 4">CBS 101986</strain>
    </source>
</reference>
<feature type="signal peptide" evidence="2">
    <location>
        <begin position="1"/>
        <end position="19"/>
    </location>
</feature>
<name>A0A8H5ATZ8_9AGAR</name>
<evidence type="ECO:0000313" key="4">
    <source>
        <dbReference type="Proteomes" id="UP000567179"/>
    </source>
</evidence>
<keyword evidence="2" id="KW-0732">Signal</keyword>
<evidence type="ECO:0000256" key="1">
    <source>
        <dbReference type="SAM" id="MobiDB-lite"/>
    </source>
</evidence>
<keyword evidence="4" id="KW-1185">Reference proteome</keyword>
<feature type="chain" id="PRO_5034385093" description="CBM1 domain-containing protein" evidence="2">
    <location>
        <begin position="20"/>
        <end position="75"/>
    </location>
</feature>
<evidence type="ECO:0000256" key="2">
    <source>
        <dbReference type="SAM" id="SignalP"/>
    </source>
</evidence>
<gene>
    <name evidence="3" type="ORF">D9619_007847</name>
</gene>
<dbReference type="AlphaFoldDB" id="A0A8H5ATZ8"/>
<feature type="compositionally biased region" description="Low complexity" evidence="1">
    <location>
        <begin position="34"/>
        <end position="49"/>
    </location>
</feature>
<dbReference type="EMBL" id="JAACJJ010000057">
    <property type="protein sequence ID" value="KAF5310538.1"/>
    <property type="molecule type" value="Genomic_DNA"/>
</dbReference>
<feature type="region of interest" description="Disordered" evidence="1">
    <location>
        <begin position="33"/>
        <end position="53"/>
    </location>
</feature>
<accession>A0A8H5ATZ8</accession>